<keyword evidence="3" id="KW-1185">Reference proteome</keyword>
<dbReference type="RefSeq" id="WP_126780847.1">
    <property type="nucleotide sequence ID" value="NZ_NGJU01000015.1"/>
</dbReference>
<sequence length="234" mass="24746">MPIGPITNAVATLIGGVIGASVGRMIPEKLRTGMPQIFGLIAFSLGIPLLVQTTDTLSVVLAILAGVIIGELLRLERRIEGVASKVRSPLEKVMKAKPALAGDSFMTQFIAILILFSASGLGVIGAMSEGMTGDPSLLFLKSILDFCTAIIFGVSLGYMVCLTVIPQIVISLILFYLGSTILPLTTPDMLVNFSAVGGFILLATGFRIMAIKEFSIANMLPALFLIMPIYALLN</sequence>
<dbReference type="OrthoDB" id="9797976at2"/>
<protein>
    <recommendedName>
        <fullName evidence="4">DUF554 domain-containing protein</fullName>
    </recommendedName>
</protein>
<dbReference type="GeneID" id="98568778"/>
<dbReference type="PANTHER" id="PTHR36111:SF2">
    <property type="entry name" value="INNER MEMBRANE PROTEIN"/>
    <property type="match status" value="1"/>
</dbReference>
<keyword evidence="1" id="KW-0812">Transmembrane</keyword>
<feature type="transmembrane region" description="Helical" evidence="1">
    <location>
        <begin position="189"/>
        <end position="210"/>
    </location>
</feature>
<keyword evidence="1" id="KW-1133">Transmembrane helix</keyword>
<feature type="transmembrane region" description="Helical" evidence="1">
    <location>
        <begin position="57"/>
        <end position="75"/>
    </location>
</feature>
<name>A0A429ZL24_9ENTE</name>
<feature type="transmembrane region" description="Helical" evidence="1">
    <location>
        <begin position="33"/>
        <end position="51"/>
    </location>
</feature>
<dbReference type="InterPro" id="IPR007563">
    <property type="entry name" value="DUF554"/>
</dbReference>
<dbReference type="EMBL" id="NGJU01000015">
    <property type="protein sequence ID" value="RST94366.1"/>
    <property type="molecule type" value="Genomic_DNA"/>
</dbReference>
<comment type="caution">
    <text evidence="2">The sequence shown here is derived from an EMBL/GenBank/DDBJ whole genome shotgun (WGS) entry which is preliminary data.</text>
</comment>
<evidence type="ECO:0000313" key="3">
    <source>
        <dbReference type="Proteomes" id="UP000287239"/>
    </source>
</evidence>
<dbReference type="AlphaFoldDB" id="A0A429ZL24"/>
<feature type="transmembrane region" description="Helical" evidence="1">
    <location>
        <begin position="216"/>
        <end position="233"/>
    </location>
</feature>
<reference evidence="2 3" key="1">
    <citation type="submission" date="2017-05" db="EMBL/GenBank/DDBJ databases">
        <title>Vagococcus spp. assemblies.</title>
        <authorList>
            <person name="Gulvik C.A."/>
        </authorList>
    </citation>
    <scope>NUCLEOTIDE SEQUENCE [LARGE SCALE GENOMIC DNA]</scope>
    <source>
        <strain evidence="2 3">NCFB 2777</strain>
    </source>
</reference>
<dbReference type="PANTHER" id="PTHR36111">
    <property type="entry name" value="INNER MEMBRANE PROTEIN-RELATED"/>
    <property type="match status" value="1"/>
</dbReference>
<feature type="transmembrane region" description="Helical" evidence="1">
    <location>
        <begin position="148"/>
        <end position="177"/>
    </location>
</feature>
<accession>A0A429ZL24</accession>
<feature type="transmembrane region" description="Helical" evidence="1">
    <location>
        <begin position="6"/>
        <end position="26"/>
    </location>
</feature>
<evidence type="ECO:0000313" key="2">
    <source>
        <dbReference type="EMBL" id="RST94366.1"/>
    </source>
</evidence>
<gene>
    <name evidence="2" type="ORF">CBF35_10370</name>
</gene>
<proteinExistence type="predicted"/>
<dbReference type="Proteomes" id="UP000287239">
    <property type="component" value="Unassembled WGS sequence"/>
</dbReference>
<keyword evidence="1" id="KW-0472">Membrane</keyword>
<organism evidence="2 3">
    <name type="scientific">Vagococcus salmoninarum</name>
    <dbReference type="NCBI Taxonomy" id="2739"/>
    <lineage>
        <taxon>Bacteria</taxon>
        <taxon>Bacillati</taxon>
        <taxon>Bacillota</taxon>
        <taxon>Bacilli</taxon>
        <taxon>Lactobacillales</taxon>
        <taxon>Enterococcaceae</taxon>
        <taxon>Vagococcus</taxon>
    </lineage>
</organism>
<dbReference type="Pfam" id="PF04474">
    <property type="entry name" value="DUF554"/>
    <property type="match status" value="1"/>
</dbReference>
<feature type="transmembrane region" description="Helical" evidence="1">
    <location>
        <begin position="105"/>
        <end position="128"/>
    </location>
</feature>
<evidence type="ECO:0008006" key="4">
    <source>
        <dbReference type="Google" id="ProtNLM"/>
    </source>
</evidence>
<evidence type="ECO:0000256" key="1">
    <source>
        <dbReference type="SAM" id="Phobius"/>
    </source>
</evidence>